<proteinExistence type="predicted"/>
<reference evidence="1" key="1">
    <citation type="journal article" date="2020" name="J. ISSAAS">
        <title>Lactobacilli and other gastrointestinal microbiota of Peromyscus leucopus, reservoir host for agents of Lyme disease and other zoonoses in North America.</title>
        <authorList>
            <person name="Milovic A."/>
            <person name="Bassam K."/>
            <person name="Shao H."/>
            <person name="Chatzistamou I."/>
            <person name="Tufts D.M."/>
            <person name="Diuk-Wasser M."/>
            <person name="Barbour A.G."/>
        </authorList>
    </citation>
    <scope>NUCLEOTIDE SEQUENCE</scope>
    <source>
        <strain evidence="1">LL4</strain>
    </source>
</reference>
<organism evidence="1">
    <name type="scientific">uncultured Helicobacter sp</name>
    <dbReference type="NCBI Taxonomy" id="175537"/>
    <lineage>
        <taxon>Bacteria</taxon>
        <taxon>Pseudomonadati</taxon>
        <taxon>Campylobacterota</taxon>
        <taxon>Epsilonproteobacteria</taxon>
        <taxon>Campylobacterales</taxon>
        <taxon>Helicobacteraceae</taxon>
        <taxon>Helicobacter</taxon>
        <taxon>environmental samples</taxon>
    </lineage>
</organism>
<accession>A0A650EL10</accession>
<dbReference type="PIRSF" id="PIRSF005357">
    <property type="entry name" value="UCP005357"/>
    <property type="match status" value="1"/>
</dbReference>
<dbReference type="SUPFAM" id="SSF53756">
    <property type="entry name" value="UDP-Glycosyltransferase/glycogen phosphorylase"/>
    <property type="match status" value="1"/>
</dbReference>
<evidence type="ECO:0008006" key="2">
    <source>
        <dbReference type="Google" id="ProtNLM"/>
    </source>
</evidence>
<dbReference type="PANTHER" id="PTHR39662:SF1">
    <property type="entry name" value="DUF354 DOMAIN-CONTAINING PROTEIN"/>
    <property type="match status" value="1"/>
</dbReference>
<sequence>MMIWLDIIDPKYVLFFRQMLPLLKTTDEILITTRKSQGYDECARLLELFGIQSHCVGGYGGASKEGKFQARLDRQRAFLELFNDLKQMPRLFITGASVEGVQTAFGLGIPVVNFADTPVANDHFSLDSITILSRLTLPLSTLVFRPFVVPEICYTSLGLDSCNVKAYDFIDVALWLKDIPESTPDSKKAFCAKLGLDERLPIILVREEEYKAHYVKEKLPIIEQSITLLAQNLNANIIIMPRYESDYLIKSFSSLQNVVIWEEKLEPKVFYPHIDLLIGGGGTMNLEACYLGIPVISTRSLFLFHDRYLLDNGLMKHCKNAKEVLESAREILRQNAPKILQKRLFEPKIAGFEAIIQDIMPLMS</sequence>
<evidence type="ECO:0000313" key="1">
    <source>
        <dbReference type="EMBL" id="QGT50303.1"/>
    </source>
</evidence>
<dbReference type="PANTHER" id="PTHR39662">
    <property type="entry name" value="DUF354 DOMAIN-CONTAINING PROTEIN-RELATED"/>
    <property type="match status" value="1"/>
</dbReference>
<dbReference type="Pfam" id="PF04007">
    <property type="entry name" value="DUF354"/>
    <property type="match status" value="1"/>
</dbReference>
<gene>
    <name evidence="1" type="ORF">Helico6505_1350</name>
</gene>
<dbReference type="AlphaFoldDB" id="A0A650EL10"/>
<protein>
    <recommendedName>
        <fullName evidence="2">DUF354 domain-containing protein</fullName>
    </recommendedName>
</protein>
<dbReference type="InterPro" id="IPR007152">
    <property type="entry name" value="DUF354"/>
</dbReference>
<dbReference type="EMBL" id="MN577568">
    <property type="protein sequence ID" value="QGT50303.1"/>
    <property type="molecule type" value="Genomic_DNA"/>
</dbReference>
<name>A0A650EL10_9HELI</name>